<gene>
    <name evidence="5" type="ORF">AaE_005295</name>
</gene>
<comment type="caution">
    <text evidence="5">The sequence shown here is derived from an EMBL/GenBank/DDBJ whole genome shotgun (WGS) entry which is preliminary data.</text>
</comment>
<evidence type="ECO:0000259" key="4">
    <source>
        <dbReference type="Pfam" id="PF02791"/>
    </source>
</evidence>
<feature type="non-terminal residue" evidence="5">
    <location>
        <position position="213"/>
    </location>
</feature>
<evidence type="ECO:0000313" key="6">
    <source>
        <dbReference type="Proteomes" id="UP000469452"/>
    </source>
</evidence>
<reference evidence="5 6" key="1">
    <citation type="submission" date="2019-06" db="EMBL/GenBank/DDBJ databases">
        <title>Genomics analysis of Aphanomyces spp. identifies a new class of oomycete effector associated with host adaptation.</title>
        <authorList>
            <person name="Gaulin E."/>
        </authorList>
    </citation>
    <scope>NUCLEOTIDE SEQUENCE [LARGE SCALE GENOMIC DNA]</scope>
    <source>
        <strain evidence="5 6">E</strain>
    </source>
</reference>
<comment type="subcellular location">
    <subcellularLocation>
        <location evidence="1">Nucleus</location>
    </subcellularLocation>
</comment>
<dbReference type="AlphaFoldDB" id="A0A6A5AFZ5"/>
<feature type="domain" description="DDT" evidence="4">
    <location>
        <begin position="116"/>
        <end position="183"/>
    </location>
</feature>
<dbReference type="InterPro" id="IPR018501">
    <property type="entry name" value="DDT_dom"/>
</dbReference>
<feature type="region of interest" description="Disordered" evidence="3">
    <location>
        <begin position="1"/>
        <end position="28"/>
    </location>
</feature>
<evidence type="ECO:0000256" key="3">
    <source>
        <dbReference type="SAM" id="MobiDB-lite"/>
    </source>
</evidence>
<dbReference type="Proteomes" id="UP000469452">
    <property type="component" value="Unassembled WGS sequence"/>
</dbReference>
<protein>
    <recommendedName>
        <fullName evidence="4">DDT domain-containing protein</fullName>
    </recommendedName>
</protein>
<name>A0A6A5AFZ5_APHAT</name>
<evidence type="ECO:0000256" key="1">
    <source>
        <dbReference type="ARBA" id="ARBA00004123"/>
    </source>
</evidence>
<accession>A0A6A5AFZ5</accession>
<dbReference type="Pfam" id="PF02791">
    <property type="entry name" value="DDT"/>
    <property type="match status" value="1"/>
</dbReference>
<dbReference type="EMBL" id="VJMI01010842">
    <property type="protein sequence ID" value="KAF0754522.1"/>
    <property type="molecule type" value="Genomic_DNA"/>
</dbReference>
<evidence type="ECO:0000313" key="5">
    <source>
        <dbReference type="EMBL" id="KAF0754522.1"/>
    </source>
</evidence>
<dbReference type="VEuPathDB" id="FungiDB:H257_15267"/>
<sequence>MDGHDAAAPTTRKTRQGTKLQGTSSAPASFSSTASLLQFVRDEQQVRLVHSRQLVHDAAVRAVYRRVRSELISLSSTTPPPPSSIRPPPLSASPAPPTWWPVAALTPFDTFELQRDVLWCWDCLYQFADVLRFRSVVPLSVFCHAMTLSDQSAPQGDSVADETSHGRLLATLHMLLLDVLLDEFTPYLQLTVAEYKAARPLNLVTWPEVARQM</sequence>
<evidence type="ECO:0000256" key="2">
    <source>
        <dbReference type="ARBA" id="ARBA00023242"/>
    </source>
</evidence>
<proteinExistence type="predicted"/>
<organism evidence="5 6">
    <name type="scientific">Aphanomyces astaci</name>
    <name type="common">Crayfish plague agent</name>
    <dbReference type="NCBI Taxonomy" id="112090"/>
    <lineage>
        <taxon>Eukaryota</taxon>
        <taxon>Sar</taxon>
        <taxon>Stramenopiles</taxon>
        <taxon>Oomycota</taxon>
        <taxon>Saprolegniomycetes</taxon>
        <taxon>Saprolegniales</taxon>
        <taxon>Verrucalvaceae</taxon>
        <taxon>Aphanomyces</taxon>
    </lineage>
</organism>
<dbReference type="GO" id="GO:0005634">
    <property type="term" value="C:nucleus"/>
    <property type="evidence" value="ECO:0007669"/>
    <property type="project" value="UniProtKB-SubCell"/>
</dbReference>
<keyword evidence="2" id="KW-0539">Nucleus</keyword>